<dbReference type="Proteomes" id="UP001140949">
    <property type="component" value="Unassembled WGS sequence"/>
</dbReference>
<evidence type="ECO:0000313" key="7">
    <source>
        <dbReference type="EMBL" id="KAJ6799654.1"/>
    </source>
</evidence>
<dbReference type="SUPFAM" id="SSF144232">
    <property type="entry name" value="HIT/MYND zinc finger-like"/>
    <property type="match status" value="1"/>
</dbReference>
<name>A0AAX6E6M4_IRIPA</name>
<dbReference type="AlphaFoldDB" id="A0AAX6E6M4"/>
<protein>
    <submittedName>
        <fullName evidence="7">F-box protein</fullName>
    </submittedName>
</protein>
<reference evidence="7" key="1">
    <citation type="journal article" date="2023" name="GigaByte">
        <title>Genome assembly of the bearded iris, Iris pallida Lam.</title>
        <authorList>
            <person name="Bruccoleri R.E."/>
            <person name="Oakeley E.J."/>
            <person name="Faust A.M.E."/>
            <person name="Altorfer M."/>
            <person name="Dessus-Babus S."/>
            <person name="Burckhardt D."/>
            <person name="Oertli M."/>
            <person name="Naumann U."/>
            <person name="Petersen F."/>
            <person name="Wong J."/>
        </authorList>
    </citation>
    <scope>NUCLEOTIDE SEQUENCE</scope>
    <source>
        <strain evidence="7">GSM-AAB239-AS_SAM_17_03QT</strain>
    </source>
</reference>
<dbReference type="FunFam" id="6.10.140.2220:FF:000033">
    <property type="entry name" value="Predicted protein"/>
    <property type="match status" value="1"/>
</dbReference>
<dbReference type="Gene3D" id="6.10.140.2220">
    <property type="match status" value="1"/>
</dbReference>
<evidence type="ECO:0000256" key="1">
    <source>
        <dbReference type="ARBA" id="ARBA00022723"/>
    </source>
</evidence>
<dbReference type="InterPro" id="IPR002893">
    <property type="entry name" value="Znf_MYND"/>
</dbReference>
<feature type="domain" description="MYND-type" evidence="6">
    <location>
        <begin position="293"/>
        <end position="335"/>
    </location>
</feature>
<evidence type="ECO:0000256" key="4">
    <source>
        <dbReference type="PROSITE-ProRule" id="PRU00134"/>
    </source>
</evidence>
<feature type="region of interest" description="Disordered" evidence="5">
    <location>
        <begin position="1"/>
        <end position="29"/>
    </location>
</feature>
<dbReference type="SUPFAM" id="SSF81383">
    <property type="entry name" value="F-box domain"/>
    <property type="match status" value="1"/>
</dbReference>
<dbReference type="Pfam" id="PF01753">
    <property type="entry name" value="zf-MYND"/>
    <property type="match status" value="1"/>
</dbReference>
<comment type="caution">
    <text evidence="7">The sequence shown here is derived from an EMBL/GenBank/DDBJ whole genome shotgun (WGS) entry which is preliminary data.</text>
</comment>
<dbReference type="PROSITE" id="PS50865">
    <property type="entry name" value="ZF_MYND_2"/>
    <property type="match status" value="1"/>
</dbReference>
<dbReference type="PANTHER" id="PTHR46758:SF2">
    <property type="entry name" value="OJ1485_B09.11 PROTEIN"/>
    <property type="match status" value="1"/>
</dbReference>
<evidence type="ECO:0000256" key="2">
    <source>
        <dbReference type="ARBA" id="ARBA00022771"/>
    </source>
</evidence>
<dbReference type="EMBL" id="JANAVB010039515">
    <property type="protein sequence ID" value="KAJ6799654.1"/>
    <property type="molecule type" value="Genomic_DNA"/>
</dbReference>
<reference evidence="7" key="2">
    <citation type="submission" date="2023-04" db="EMBL/GenBank/DDBJ databases">
        <authorList>
            <person name="Bruccoleri R.E."/>
            <person name="Oakeley E.J."/>
            <person name="Faust A.-M."/>
            <person name="Dessus-Babus S."/>
            <person name="Altorfer M."/>
            <person name="Burckhardt D."/>
            <person name="Oertli M."/>
            <person name="Naumann U."/>
            <person name="Petersen F."/>
            <person name="Wong J."/>
        </authorList>
    </citation>
    <scope>NUCLEOTIDE SEQUENCE</scope>
    <source>
        <strain evidence="7">GSM-AAB239-AS_SAM_17_03QT</strain>
        <tissue evidence="7">Leaf</tissue>
    </source>
</reference>
<dbReference type="InterPro" id="IPR057136">
    <property type="entry name" value="At2g35280_TPR_dom"/>
</dbReference>
<gene>
    <name evidence="7" type="ORF">M6B38_206105</name>
</gene>
<sequence length="363" mass="39697">MRTRSGLSYSKPDIMISRSDTKKKKRKRSCGDENITIGIGIRRRKQFRPDFFDGLPDDLVLSVLCRLSSSAESPSDVVSIMMTCKRMNGLGINPMVLSKVSAKSLAIRARNWSDSAHRFLKLCADAGSLEAAYTLGMIEFYCLGSRSAGAALMARAAVGSHAAALYSLAVVQFNGSGGSKGHKDLRAGVALCARSAFLGHVDALRELGHCLQDGYGVRRNVPEGRRFLLQANARELASSSSSSSELTWQPHQLWSDYGRNIPAPEVGPANRFLVEWFRSRPEEVGDGLRGCSYGGCGRPETRRHEFRRCSVCGKVSYCSRACQALHWKLQHKEECQPMERWAHRTDGVVAAGGGGEEAPVAVL</sequence>
<proteinExistence type="predicted"/>
<accession>A0AAX6E6M4</accession>
<evidence type="ECO:0000259" key="6">
    <source>
        <dbReference type="PROSITE" id="PS50865"/>
    </source>
</evidence>
<dbReference type="PANTHER" id="PTHR46758">
    <property type="entry name" value="MYND DOMAIN-CONTAINING"/>
    <property type="match status" value="1"/>
</dbReference>
<dbReference type="InterPro" id="IPR036047">
    <property type="entry name" value="F-box-like_dom_sf"/>
</dbReference>
<dbReference type="GO" id="GO:0008270">
    <property type="term" value="F:zinc ion binding"/>
    <property type="evidence" value="ECO:0007669"/>
    <property type="project" value="UniProtKB-KW"/>
</dbReference>
<dbReference type="Gene3D" id="1.25.40.10">
    <property type="entry name" value="Tetratricopeptide repeat domain"/>
    <property type="match status" value="1"/>
</dbReference>
<dbReference type="SUPFAM" id="SSF81901">
    <property type="entry name" value="HCP-like"/>
    <property type="match status" value="1"/>
</dbReference>
<evidence type="ECO:0000313" key="8">
    <source>
        <dbReference type="Proteomes" id="UP001140949"/>
    </source>
</evidence>
<dbReference type="InterPro" id="IPR011990">
    <property type="entry name" value="TPR-like_helical_dom_sf"/>
</dbReference>
<keyword evidence="3" id="KW-0862">Zinc</keyword>
<keyword evidence="8" id="KW-1185">Reference proteome</keyword>
<keyword evidence="2 4" id="KW-0863">Zinc-finger</keyword>
<dbReference type="InterPro" id="IPR044508">
    <property type="entry name" value="At5g50450/At1g67340-like"/>
</dbReference>
<keyword evidence="1" id="KW-0479">Metal-binding</keyword>
<organism evidence="7 8">
    <name type="scientific">Iris pallida</name>
    <name type="common">Sweet iris</name>
    <dbReference type="NCBI Taxonomy" id="29817"/>
    <lineage>
        <taxon>Eukaryota</taxon>
        <taxon>Viridiplantae</taxon>
        <taxon>Streptophyta</taxon>
        <taxon>Embryophyta</taxon>
        <taxon>Tracheophyta</taxon>
        <taxon>Spermatophyta</taxon>
        <taxon>Magnoliopsida</taxon>
        <taxon>Liliopsida</taxon>
        <taxon>Asparagales</taxon>
        <taxon>Iridaceae</taxon>
        <taxon>Iridoideae</taxon>
        <taxon>Irideae</taxon>
        <taxon>Iris</taxon>
    </lineage>
</organism>
<evidence type="ECO:0000256" key="3">
    <source>
        <dbReference type="ARBA" id="ARBA00022833"/>
    </source>
</evidence>
<dbReference type="CDD" id="cd09917">
    <property type="entry name" value="F-box_SF"/>
    <property type="match status" value="1"/>
</dbReference>
<dbReference type="Pfam" id="PF23310">
    <property type="entry name" value="TPR_27"/>
    <property type="match status" value="1"/>
</dbReference>
<evidence type="ECO:0000256" key="5">
    <source>
        <dbReference type="SAM" id="MobiDB-lite"/>
    </source>
</evidence>